<feature type="transmembrane region" description="Helical" evidence="5">
    <location>
        <begin position="24"/>
        <end position="48"/>
    </location>
</feature>
<evidence type="ECO:0000259" key="6">
    <source>
        <dbReference type="Pfam" id="PF04932"/>
    </source>
</evidence>
<feature type="transmembrane region" description="Helical" evidence="5">
    <location>
        <begin position="194"/>
        <end position="213"/>
    </location>
</feature>
<proteinExistence type="predicted"/>
<dbReference type="Proteomes" id="UP000561181">
    <property type="component" value="Unassembled WGS sequence"/>
</dbReference>
<feature type="transmembrane region" description="Helical" evidence="5">
    <location>
        <begin position="68"/>
        <end position="86"/>
    </location>
</feature>
<dbReference type="GO" id="GO:0016874">
    <property type="term" value="F:ligase activity"/>
    <property type="evidence" value="ECO:0007669"/>
    <property type="project" value="UniProtKB-KW"/>
</dbReference>
<evidence type="ECO:0000256" key="1">
    <source>
        <dbReference type="ARBA" id="ARBA00004141"/>
    </source>
</evidence>
<keyword evidence="3 5" id="KW-1133">Transmembrane helix</keyword>
<dbReference type="Pfam" id="PF04932">
    <property type="entry name" value="Wzy_C"/>
    <property type="match status" value="1"/>
</dbReference>
<dbReference type="GO" id="GO:0016020">
    <property type="term" value="C:membrane"/>
    <property type="evidence" value="ECO:0007669"/>
    <property type="project" value="UniProtKB-SubCell"/>
</dbReference>
<dbReference type="AlphaFoldDB" id="A0A848QHW8"/>
<sequence length="435" mass="46884">MAASANHPQNLAERLISLTIQSTWLLWLIGGLYIVGPVLGWVLAMLAVQELYVAPGKAEAERPPKPGWVIRLWLWGMLAMLVVLWIGHSNFELGAAKTIKSSIGWAKGWALLALFPFAASVLSIRPEIIYRAVCKLGMQTLIVLPVFVLAPFIGLPDTLWVSPLQIVGGSGPEYFAAILYTIEPGAGTPRWQFFAPWSPAAGMIAVVFVLLSAQEKEIGWKSVGIIAGLALAILSQSRLALVALIVVFPVLFALGRTRSPVVWMIAAPVVLLAGFFGPTLIEFADQLMSDFRGARADSSRVREALGRIAVERWSNEAPWFGHGVVENGPHMVEYMPIGSHHSWYGLLFVKGLAGVMALAVPLAASAAMLAIKGTAGHLARTAFGLVLVLVLYSFGENLEILSYLYWPALIIIGTALKSGTPGQSISSEEARSTVQ</sequence>
<dbReference type="RefSeq" id="WP_170009399.1">
    <property type="nucleotide sequence ID" value="NZ_JABCRE010000002.1"/>
</dbReference>
<feature type="transmembrane region" description="Helical" evidence="5">
    <location>
        <begin position="261"/>
        <end position="281"/>
    </location>
</feature>
<reference evidence="7 8" key="1">
    <citation type="submission" date="2020-04" db="EMBL/GenBank/DDBJ databases">
        <authorList>
            <person name="Liu A."/>
        </authorList>
    </citation>
    <scope>NUCLEOTIDE SEQUENCE [LARGE SCALE GENOMIC DNA]</scope>
    <source>
        <strain evidence="7 8">RZ02</strain>
    </source>
</reference>
<feature type="transmembrane region" description="Helical" evidence="5">
    <location>
        <begin position="343"/>
        <end position="371"/>
    </location>
</feature>
<evidence type="ECO:0000313" key="8">
    <source>
        <dbReference type="Proteomes" id="UP000561181"/>
    </source>
</evidence>
<dbReference type="InterPro" id="IPR007016">
    <property type="entry name" value="O-antigen_ligase-rel_domated"/>
</dbReference>
<comment type="subcellular location">
    <subcellularLocation>
        <location evidence="1">Membrane</location>
        <topology evidence="1">Multi-pass membrane protein</topology>
    </subcellularLocation>
</comment>
<name>A0A848QHW8_9SPHN</name>
<accession>A0A848QHW8</accession>
<keyword evidence="4 5" id="KW-0472">Membrane</keyword>
<feature type="transmembrane region" description="Helical" evidence="5">
    <location>
        <begin position="136"/>
        <end position="154"/>
    </location>
</feature>
<feature type="domain" description="O-antigen ligase-related" evidence="6">
    <location>
        <begin position="225"/>
        <end position="345"/>
    </location>
</feature>
<evidence type="ECO:0000313" key="7">
    <source>
        <dbReference type="EMBL" id="NMW30594.1"/>
    </source>
</evidence>
<evidence type="ECO:0000256" key="4">
    <source>
        <dbReference type="ARBA" id="ARBA00023136"/>
    </source>
</evidence>
<evidence type="ECO:0000256" key="2">
    <source>
        <dbReference type="ARBA" id="ARBA00022692"/>
    </source>
</evidence>
<comment type="caution">
    <text evidence="7">The sequence shown here is derived from an EMBL/GenBank/DDBJ whole genome shotgun (WGS) entry which is preliminary data.</text>
</comment>
<keyword evidence="8" id="KW-1185">Reference proteome</keyword>
<protein>
    <submittedName>
        <fullName evidence="7">O-antigen ligase domain-containing protein</fullName>
    </submittedName>
</protein>
<feature type="transmembrane region" description="Helical" evidence="5">
    <location>
        <begin position="106"/>
        <end position="124"/>
    </location>
</feature>
<feature type="transmembrane region" description="Helical" evidence="5">
    <location>
        <begin position="378"/>
        <end position="394"/>
    </location>
</feature>
<organism evidence="7 8">
    <name type="scientific">Pontixanthobacter rizhaonensis</name>
    <dbReference type="NCBI Taxonomy" id="2730337"/>
    <lineage>
        <taxon>Bacteria</taxon>
        <taxon>Pseudomonadati</taxon>
        <taxon>Pseudomonadota</taxon>
        <taxon>Alphaproteobacteria</taxon>
        <taxon>Sphingomonadales</taxon>
        <taxon>Erythrobacteraceae</taxon>
        <taxon>Pontixanthobacter</taxon>
    </lineage>
</organism>
<gene>
    <name evidence="7" type="ORF">HKD42_00790</name>
</gene>
<evidence type="ECO:0000256" key="5">
    <source>
        <dbReference type="SAM" id="Phobius"/>
    </source>
</evidence>
<evidence type="ECO:0000256" key="3">
    <source>
        <dbReference type="ARBA" id="ARBA00022989"/>
    </source>
</evidence>
<dbReference type="EMBL" id="JABCRE010000002">
    <property type="protein sequence ID" value="NMW30594.1"/>
    <property type="molecule type" value="Genomic_DNA"/>
</dbReference>
<feature type="transmembrane region" description="Helical" evidence="5">
    <location>
        <begin position="225"/>
        <end position="254"/>
    </location>
</feature>
<keyword evidence="2 5" id="KW-0812">Transmembrane</keyword>
<keyword evidence="7" id="KW-0436">Ligase</keyword>